<keyword evidence="2" id="KW-1185">Reference proteome</keyword>
<dbReference type="EMBL" id="CAJVPU010047872">
    <property type="protein sequence ID" value="CAG8754487.1"/>
    <property type="molecule type" value="Genomic_DNA"/>
</dbReference>
<gene>
    <name evidence="1" type="ORF">DHETER_LOCUS14849</name>
</gene>
<feature type="non-terminal residue" evidence="1">
    <location>
        <position position="1"/>
    </location>
</feature>
<reference evidence="1" key="1">
    <citation type="submission" date="2021-06" db="EMBL/GenBank/DDBJ databases">
        <authorList>
            <person name="Kallberg Y."/>
            <person name="Tangrot J."/>
            <person name="Rosling A."/>
        </authorList>
    </citation>
    <scope>NUCLEOTIDE SEQUENCE</scope>
    <source>
        <strain evidence="1">IL203A</strain>
    </source>
</reference>
<proteinExistence type="predicted"/>
<protein>
    <submittedName>
        <fullName evidence="1">7520_t:CDS:1</fullName>
    </submittedName>
</protein>
<evidence type="ECO:0000313" key="1">
    <source>
        <dbReference type="EMBL" id="CAG8754487.1"/>
    </source>
</evidence>
<comment type="caution">
    <text evidence="1">The sequence shown here is derived from an EMBL/GenBank/DDBJ whole genome shotgun (WGS) entry which is preliminary data.</text>
</comment>
<feature type="non-terminal residue" evidence="1">
    <location>
        <position position="166"/>
    </location>
</feature>
<organism evidence="1 2">
    <name type="scientific">Dentiscutata heterogama</name>
    <dbReference type="NCBI Taxonomy" id="1316150"/>
    <lineage>
        <taxon>Eukaryota</taxon>
        <taxon>Fungi</taxon>
        <taxon>Fungi incertae sedis</taxon>
        <taxon>Mucoromycota</taxon>
        <taxon>Glomeromycotina</taxon>
        <taxon>Glomeromycetes</taxon>
        <taxon>Diversisporales</taxon>
        <taxon>Gigasporaceae</taxon>
        <taxon>Dentiscutata</taxon>
    </lineage>
</organism>
<dbReference type="Proteomes" id="UP000789702">
    <property type="component" value="Unassembled WGS sequence"/>
</dbReference>
<sequence>SPFEDEFIPSTDMVTDWWISVELKRNEDYIKTLALKVHSILPHNAAYERVFSILSCVERLEVMAQMHSFLVENTKSELNYVDQKLHQENLLSIFDRITSSIEDGTDLFSEEESYSFLDELAEENMEEDEEELEDLVNKNLTSLEVRNLISLPSKLEFNESSSLNEE</sequence>
<evidence type="ECO:0000313" key="2">
    <source>
        <dbReference type="Proteomes" id="UP000789702"/>
    </source>
</evidence>
<name>A0ACA9QQD8_9GLOM</name>
<accession>A0ACA9QQD8</accession>